<evidence type="ECO:0000259" key="5">
    <source>
        <dbReference type="Pfam" id="PF03446"/>
    </source>
</evidence>
<keyword evidence="3" id="KW-0520">NAD</keyword>
<dbReference type="PIRSF" id="PIRSF000103">
    <property type="entry name" value="HIBADH"/>
    <property type="match status" value="1"/>
</dbReference>
<proteinExistence type="inferred from homology"/>
<evidence type="ECO:0000256" key="4">
    <source>
        <dbReference type="PIRSR" id="PIRSR000103-1"/>
    </source>
</evidence>
<dbReference type="GO" id="GO:0051287">
    <property type="term" value="F:NAD binding"/>
    <property type="evidence" value="ECO:0007669"/>
    <property type="project" value="InterPro"/>
</dbReference>
<dbReference type="InterPro" id="IPR008927">
    <property type="entry name" value="6-PGluconate_DH-like_C_sf"/>
</dbReference>
<dbReference type="STRING" id="1797.RMCT_0992"/>
<dbReference type="SUPFAM" id="SSF48179">
    <property type="entry name" value="6-phosphogluconate dehydrogenase C-terminal domain-like"/>
    <property type="match status" value="1"/>
</dbReference>
<gene>
    <name evidence="7" type="ORF">RMCT_0992</name>
</gene>
<name>A0A124E7Y4_MYCTH</name>
<evidence type="ECO:0000259" key="6">
    <source>
        <dbReference type="Pfam" id="PF14833"/>
    </source>
</evidence>
<feature type="active site" evidence="4">
    <location>
        <position position="169"/>
    </location>
</feature>
<dbReference type="GO" id="GO:0016491">
    <property type="term" value="F:oxidoreductase activity"/>
    <property type="evidence" value="ECO:0007669"/>
    <property type="project" value="UniProtKB-KW"/>
</dbReference>
<evidence type="ECO:0000256" key="3">
    <source>
        <dbReference type="ARBA" id="ARBA00023027"/>
    </source>
</evidence>
<reference evidence="7 8" key="1">
    <citation type="journal article" date="2016" name="Genome Announc.">
        <title>Draft Genome Sequences of Five Rapidly Growing Mycobacterium Species, M. thermoresistibile, M. fortuitum subsp. acetamidolyticum, M. canariasense, M. brisbanense, and M. novocastrense.</title>
        <authorList>
            <person name="Katahira K."/>
            <person name="Ogura Y."/>
            <person name="Gotoh Y."/>
            <person name="Hayashi T."/>
        </authorList>
    </citation>
    <scope>NUCLEOTIDE SEQUENCE [LARGE SCALE GENOMIC DNA]</scope>
    <source>
        <strain evidence="7 8">JCM6362</strain>
    </source>
</reference>
<dbReference type="InterPro" id="IPR029154">
    <property type="entry name" value="HIBADH-like_NADP-bd"/>
</dbReference>
<dbReference type="OMA" id="ENHGQRM"/>
<dbReference type="InterPro" id="IPR015815">
    <property type="entry name" value="HIBADH-related"/>
</dbReference>
<protein>
    <submittedName>
        <fullName evidence="7">6-phosphogluconate dehydrogenase</fullName>
    </submittedName>
</protein>
<dbReference type="Gene3D" id="1.10.1040.10">
    <property type="entry name" value="N-(1-d-carboxylethyl)-l-norvaline Dehydrogenase, domain 2"/>
    <property type="match status" value="1"/>
</dbReference>
<keyword evidence="2" id="KW-0560">Oxidoreductase</keyword>
<dbReference type="AlphaFoldDB" id="A0A124E7Y4"/>
<evidence type="ECO:0000256" key="2">
    <source>
        <dbReference type="ARBA" id="ARBA00023002"/>
    </source>
</evidence>
<dbReference type="GO" id="GO:0050661">
    <property type="term" value="F:NADP binding"/>
    <property type="evidence" value="ECO:0007669"/>
    <property type="project" value="InterPro"/>
</dbReference>
<dbReference type="OrthoDB" id="3185659at2"/>
<dbReference type="Proteomes" id="UP000069654">
    <property type="component" value="Unassembled WGS sequence"/>
</dbReference>
<dbReference type="Pfam" id="PF03446">
    <property type="entry name" value="NAD_binding_2"/>
    <property type="match status" value="1"/>
</dbReference>
<evidence type="ECO:0000313" key="7">
    <source>
        <dbReference type="EMBL" id="GAT14021.1"/>
    </source>
</evidence>
<dbReference type="InterPro" id="IPR006115">
    <property type="entry name" value="6PGDH_NADP-bd"/>
</dbReference>
<dbReference type="InterPro" id="IPR013328">
    <property type="entry name" value="6PGD_dom2"/>
</dbReference>
<evidence type="ECO:0000256" key="1">
    <source>
        <dbReference type="ARBA" id="ARBA00009080"/>
    </source>
</evidence>
<evidence type="ECO:0000313" key="8">
    <source>
        <dbReference type="Proteomes" id="UP000069654"/>
    </source>
</evidence>
<sequence>MKVGFVGAGRMGAPMVRRLVEAGHEVRALGRTPDKRAAVEELGATAVTGLAQTGADAGAVVICVFSDNQVRQVCLESDLLANMPQGSVLVVHTTGSPRTAEAVAAAAEPHGVAVLDAPVSGGPYEIAAGTLTLFVGGDEATVSAAEPVLRSYGDPVLHVGPLGSGQKVKLVNNTLFAAQIGLVAEGVRLGNRLGVDESTLLTALPHGSATSRALDLCARAGSASAFIAGVAEFVGKDVAVVRKIVAELGGSLQLLDDVVSAGVPESP</sequence>
<feature type="domain" description="3-hydroxyisobutyrate dehydrogenase-like NAD-binding" evidence="6">
    <location>
        <begin position="163"/>
        <end position="256"/>
    </location>
</feature>
<dbReference type="SUPFAM" id="SSF51735">
    <property type="entry name" value="NAD(P)-binding Rossmann-fold domains"/>
    <property type="match status" value="1"/>
</dbReference>
<accession>A0A124E7Y4</accession>
<dbReference type="EMBL" id="BCTB01000004">
    <property type="protein sequence ID" value="GAT14021.1"/>
    <property type="molecule type" value="Genomic_DNA"/>
</dbReference>
<comment type="similarity">
    <text evidence="1">Belongs to the HIBADH-related family.</text>
</comment>
<comment type="caution">
    <text evidence="7">The sequence shown here is derived from an EMBL/GenBank/DDBJ whole genome shotgun (WGS) entry which is preliminary data.</text>
</comment>
<feature type="domain" description="6-phosphogluconate dehydrogenase NADP-binding" evidence="5">
    <location>
        <begin position="2"/>
        <end position="160"/>
    </location>
</feature>
<organism evidence="7 8">
    <name type="scientific">Mycolicibacterium thermoresistibile</name>
    <name type="common">Mycobacterium thermoresistibile</name>
    <dbReference type="NCBI Taxonomy" id="1797"/>
    <lineage>
        <taxon>Bacteria</taxon>
        <taxon>Bacillati</taxon>
        <taxon>Actinomycetota</taxon>
        <taxon>Actinomycetes</taxon>
        <taxon>Mycobacteriales</taxon>
        <taxon>Mycobacteriaceae</taxon>
        <taxon>Mycolicibacterium</taxon>
    </lineage>
</organism>
<dbReference type="Gene3D" id="3.40.50.720">
    <property type="entry name" value="NAD(P)-binding Rossmann-like Domain"/>
    <property type="match status" value="1"/>
</dbReference>
<dbReference type="InterPro" id="IPR036291">
    <property type="entry name" value="NAD(P)-bd_dom_sf"/>
</dbReference>
<dbReference type="PANTHER" id="PTHR43060">
    <property type="entry name" value="3-HYDROXYISOBUTYRATE DEHYDROGENASE-LIKE 1, MITOCHONDRIAL-RELATED"/>
    <property type="match status" value="1"/>
</dbReference>
<dbReference type="RefSeq" id="WP_003927081.1">
    <property type="nucleotide sequence ID" value="NZ_BCTB01000004.1"/>
</dbReference>
<reference evidence="8" key="2">
    <citation type="submission" date="2016-02" db="EMBL/GenBank/DDBJ databases">
        <title>Draft genome sequence of five rapidly growing Mycobacterium species.</title>
        <authorList>
            <person name="Katahira K."/>
            <person name="Gotou Y."/>
            <person name="Iida K."/>
            <person name="Ogura Y."/>
            <person name="Hayashi T."/>
        </authorList>
    </citation>
    <scope>NUCLEOTIDE SEQUENCE [LARGE SCALE GENOMIC DNA]</scope>
    <source>
        <strain evidence="8">JCM6362</strain>
    </source>
</reference>
<dbReference type="PANTHER" id="PTHR43060:SF15">
    <property type="entry name" value="3-HYDROXYISOBUTYRATE DEHYDROGENASE-LIKE 1, MITOCHONDRIAL-RELATED"/>
    <property type="match status" value="1"/>
</dbReference>
<dbReference type="Pfam" id="PF14833">
    <property type="entry name" value="NAD_binding_11"/>
    <property type="match status" value="1"/>
</dbReference>